<dbReference type="InterPro" id="IPR036388">
    <property type="entry name" value="WH-like_DNA-bd_sf"/>
</dbReference>
<evidence type="ECO:0000256" key="3">
    <source>
        <dbReference type="ARBA" id="ARBA00023125"/>
    </source>
</evidence>
<name>A0ABW5DMT1_9PROT</name>
<dbReference type="Pfam" id="PF03466">
    <property type="entry name" value="LysR_substrate"/>
    <property type="match status" value="1"/>
</dbReference>
<keyword evidence="7" id="KW-1185">Reference proteome</keyword>
<dbReference type="InterPro" id="IPR005119">
    <property type="entry name" value="LysR_subst-bd"/>
</dbReference>
<dbReference type="Proteomes" id="UP001597295">
    <property type="component" value="Unassembled WGS sequence"/>
</dbReference>
<proteinExistence type="inferred from homology"/>
<comment type="caution">
    <text evidence="6">The sequence shown here is derived from an EMBL/GenBank/DDBJ whole genome shotgun (WGS) entry which is preliminary data.</text>
</comment>
<keyword evidence="3" id="KW-0238">DNA-binding</keyword>
<dbReference type="CDD" id="cd08473">
    <property type="entry name" value="PBP2_CrgA_like_4"/>
    <property type="match status" value="1"/>
</dbReference>
<dbReference type="InterPro" id="IPR000847">
    <property type="entry name" value="LysR_HTH_N"/>
</dbReference>
<evidence type="ECO:0000259" key="5">
    <source>
        <dbReference type="PROSITE" id="PS50931"/>
    </source>
</evidence>
<evidence type="ECO:0000256" key="4">
    <source>
        <dbReference type="ARBA" id="ARBA00023163"/>
    </source>
</evidence>
<reference evidence="7" key="1">
    <citation type="journal article" date="2019" name="Int. J. Syst. Evol. Microbiol.">
        <title>The Global Catalogue of Microorganisms (GCM) 10K type strain sequencing project: providing services to taxonomists for standard genome sequencing and annotation.</title>
        <authorList>
            <consortium name="The Broad Institute Genomics Platform"/>
            <consortium name="The Broad Institute Genome Sequencing Center for Infectious Disease"/>
            <person name="Wu L."/>
            <person name="Ma J."/>
        </authorList>
    </citation>
    <scope>NUCLEOTIDE SEQUENCE [LARGE SCALE GENOMIC DNA]</scope>
    <source>
        <strain evidence="7">CGMCC 1.19062</strain>
    </source>
</reference>
<keyword evidence="2" id="KW-0805">Transcription regulation</keyword>
<dbReference type="Gene3D" id="3.40.190.290">
    <property type="match status" value="1"/>
</dbReference>
<accession>A0ABW5DMT1</accession>
<dbReference type="SUPFAM" id="SSF53850">
    <property type="entry name" value="Periplasmic binding protein-like II"/>
    <property type="match status" value="1"/>
</dbReference>
<evidence type="ECO:0000256" key="1">
    <source>
        <dbReference type="ARBA" id="ARBA00009437"/>
    </source>
</evidence>
<evidence type="ECO:0000256" key="2">
    <source>
        <dbReference type="ARBA" id="ARBA00023015"/>
    </source>
</evidence>
<keyword evidence="4" id="KW-0804">Transcription</keyword>
<dbReference type="PROSITE" id="PS50931">
    <property type="entry name" value="HTH_LYSR"/>
    <property type="match status" value="1"/>
</dbReference>
<sequence length="307" mass="33911">MSVPQDLNDLFYFAQVVECGGFAAAGRRLNLPKSKLSRRVALLEERLGVRLLQRSTRKFSITDIGRDFYRHCVAMQMEAQAAQDVVDNARSEPQGVLRVSAPISLLHMRVSLMIRDFLLRYPKVRIDVEAVNRRVDVIAEGIDVALRVRIPPFEEEDLIVRNLGEGGGVLVASPALLNRQGRPARPADLQALDALAMTKATGNFAWDLVAQDGERLSLPYQPRLVTDDMVTLRDCALAGIGAASLPMFMVAEDIAAGRLETILPGWSPPKAMLQAAFPSRRGQAPAVRLFIDYLAEEFGRPESTGKY</sequence>
<dbReference type="PANTHER" id="PTHR30537:SF31">
    <property type="entry name" value="TRANSCRIPTIONAL REGULATOR, LYSR FAMILY"/>
    <property type="match status" value="1"/>
</dbReference>
<dbReference type="EMBL" id="JBHUIP010000003">
    <property type="protein sequence ID" value="MFD2262040.1"/>
    <property type="molecule type" value="Genomic_DNA"/>
</dbReference>
<dbReference type="SUPFAM" id="SSF46785">
    <property type="entry name" value="Winged helix' DNA-binding domain"/>
    <property type="match status" value="1"/>
</dbReference>
<dbReference type="InterPro" id="IPR058163">
    <property type="entry name" value="LysR-type_TF_proteobact-type"/>
</dbReference>
<comment type="similarity">
    <text evidence="1">Belongs to the LysR transcriptional regulatory family.</text>
</comment>
<gene>
    <name evidence="6" type="ORF">ACFSM5_04010</name>
</gene>
<organism evidence="6 7">
    <name type="scientific">Lacibacterium aquatile</name>
    <dbReference type="NCBI Taxonomy" id="1168082"/>
    <lineage>
        <taxon>Bacteria</taxon>
        <taxon>Pseudomonadati</taxon>
        <taxon>Pseudomonadota</taxon>
        <taxon>Alphaproteobacteria</taxon>
        <taxon>Rhodospirillales</taxon>
        <taxon>Rhodospirillaceae</taxon>
    </lineage>
</organism>
<dbReference type="Gene3D" id="1.10.10.10">
    <property type="entry name" value="Winged helix-like DNA-binding domain superfamily/Winged helix DNA-binding domain"/>
    <property type="match status" value="1"/>
</dbReference>
<dbReference type="Pfam" id="PF00126">
    <property type="entry name" value="HTH_1"/>
    <property type="match status" value="1"/>
</dbReference>
<dbReference type="InterPro" id="IPR036390">
    <property type="entry name" value="WH_DNA-bd_sf"/>
</dbReference>
<evidence type="ECO:0000313" key="7">
    <source>
        <dbReference type="Proteomes" id="UP001597295"/>
    </source>
</evidence>
<protein>
    <submittedName>
        <fullName evidence="6">LysR substrate-binding domain-containing protein</fullName>
    </submittedName>
</protein>
<dbReference type="RefSeq" id="WP_379874951.1">
    <property type="nucleotide sequence ID" value="NZ_JBHUIP010000003.1"/>
</dbReference>
<evidence type="ECO:0000313" key="6">
    <source>
        <dbReference type="EMBL" id="MFD2262040.1"/>
    </source>
</evidence>
<feature type="domain" description="HTH lysR-type" evidence="5">
    <location>
        <begin position="5"/>
        <end position="62"/>
    </location>
</feature>
<dbReference type="PANTHER" id="PTHR30537">
    <property type="entry name" value="HTH-TYPE TRANSCRIPTIONAL REGULATOR"/>
    <property type="match status" value="1"/>
</dbReference>